<dbReference type="Proteomes" id="UP000477285">
    <property type="component" value="Unassembled WGS sequence"/>
</dbReference>
<evidence type="ECO:0000259" key="1">
    <source>
        <dbReference type="Pfam" id="PF06725"/>
    </source>
</evidence>
<dbReference type="GO" id="GO:0004553">
    <property type="term" value="F:hydrolase activity, hydrolyzing O-glycosyl compounds"/>
    <property type="evidence" value="ECO:0007669"/>
    <property type="project" value="InterPro"/>
</dbReference>
<evidence type="ECO:0000313" key="3">
    <source>
        <dbReference type="Proteomes" id="UP000477285"/>
    </source>
</evidence>
<dbReference type="InterPro" id="IPR059180">
    <property type="entry name" value="3D_YorM"/>
</dbReference>
<dbReference type="GO" id="GO:0009253">
    <property type="term" value="P:peptidoglycan catabolic process"/>
    <property type="evidence" value="ECO:0007669"/>
    <property type="project" value="TreeGrafter"/>
</dbReference>
<proteinExistence type="predicted"/>
<protein>
    <recommendedName>
        <fullName evidence="1">3D domain-containing protein</fullName>
    </recommendedName>
</protein>
<organism evidence="2 3">
    <name type="scientific">Blautia wexlerae</name>
    <dbReference type="NCBI Taxonomy" id="418240"/>
    <lineage>
        <taxon>Bacteria</taxon>
        <taxon>Bacillati</taxon>
        <taxon>Bacillota</taxon>
        <taxon>Clostridia</taxon>
        <taxon>Lachnospirales</taxon>
        <taxon>Lachnospiraceae</taxon>
        <taxon>Blautia</taxon>
    </lineage>
</organism>
<dbReference type="Gene3D" id="1.10.530.10">
    <property type="match status" value="1"/>
</dbReference>
<dbReference type="InterPro" id="IPR036908">
    <property type="entry name" value="RlpA-like_sf"/>
</dbReference>
<dbReference type="PANTHER" id="PTHR30124:SF0">
    <property type="entry name" value="MEMBRANE-BOUND LYTIC MUREIN TRANSGLYCOSYLASE A"/>
    <property type="match status" value="1"/>
</dbReference>
<dbReference type="Pfam" id="PF06725">
    <property type="entry name" value="3D"/>
    <property type="match status" value="1"/>
</dbReference>
<dbReference type="AlphaFoldDB" id="A0A6L8T8N7"/>
<accession>A0A6L8T8N7</accession>
<dbReference type="GO" id="GO:0008933">
    <property type="term" value="F:peptidoglycan lytic transglycosylase activity"/>
    <property type="evidence" value="ECO:0007669"/>
    <property type="project" value="TreeGrafter"/>
</dbReference>
<dbReference type="Gene3D" id="2.40.40.10">
    <property type="entry name" value="RlpA-like domain"/>
    <property type="match status" value="1"/>
</dbReference>
<sequence length="165" mass="17897">MTDVEYATYVFCANFERCAKEPLAHMAERVQYAQNVYASYHGRSQSAGGGTGETLQPGQKTVSLGNFMLTYYCGCYECNEGYNDAQGRPVGSLGNPLQKNHSIAVDPSVIPYGSKVLINGIVYTAEDCGGAIKGNHIDIYMGNDANSHAECDRLGVNYAEVFLVK</sequence>
<dbReference type="SUPFAM" id="SSF50685">
    <property type="entry name" value="Barwin-like endoglucanases"/>
    <property type="match status" value="1"/>
</dbReference>
<reference evidence="2 3" key="1">
    <citation type="journal article" date="2019" name="Nat. Med.">
        <title>A library of human gut bacterial isolates paired with longitudinal multiomics data enables mechanistic microbiome research.</title>
        <authorList>
            <person name="Poyet M."/>
            <person name="Groussin M."/>
            <person name="Gibbons S.M."/>
            <person name="Avila-Pacheco J."/>
            <person name="Jiang X."/>
            <person name="Kearney S.M."/>
            <person name="Perrotta A.R."/>
            <person name="Berdy B."/>
            <person name="Zhao S."/>
            <person name="Lieberman T.D."/>
            <person name="Swanson P.K."/>
            <person name="Smith M."/>
            <person name="Roesemann S."/>
            <person name="Alexander J.E."/>
            <person name="Rich S.A."/>
            <person name="Livny J."/>
            <person name="Vlamakis H."/>
            <person name="Clish C."/>
            <person name="Bullock K."/>
            <person name="Deik A."/>
            <person name="Scott J."/>
            <person name="Pierce K.A."/>
            <person name="Xavier R.J."/>
            <person name="Alm E.J."/>
        </authorList>
    </citation>
    <scope>NUCLEOTIDE SEQUENCE [LARGE SCALE GENOMIC DNA]</scope>
    <source>
        <strain evidence="2 3">BIOML-A1</strain>
    </source>
</reference>
<dbReference type="InterPro" id="IPR026044">
    <property type="entry name" value="MltA"/>
</dbReference>
<dbReference type="EMBL" id="WWVQ01000076">
    <property type="protein sequence ID" value="MZL35178.1"/>
    <property type="molecule type" value="Genomic_DNA"/>
</dbReference>
<dbReference type="GO" id="GO:0019867">
    <property type="term" value="C:outer membrane"/>
    <property type="evidence" value="ECO:0007669"/>
    <property type="project" value="InterPro"/>
</dbReference>
<dbReference type="PANTHER" id="PTHR30124">
    <property type="entry name" value="MEMBRANE-BOUND LYTIC MUREIN TRANSGLYCOSYLASE A"/>
    <property type="match status" value="1"/>
</dbReference>
<name>A0A6L8T8N7_9FIRM</name>
<gene>
    <name evidence="2" type="ORF">GT728_18850</name>
</gene>
<feature type="domain" description="3D" evidence="1">
    <location>
        <begin position="102"/>
        <end position="147"/>
    </location>
</feature>
<dbReference type="InterPro" id="IPR010611">
    <property type="entry name" value="3D_dom"/>
</dbReference>
<comment type="caution">
    <text evidence="2">The sequence shown here is derived from an EMBL/GenBank/DDBJ whole genome shotgun (WGS) entry which is preliminary data.</text>
</comment>
<dbReference type="GO" id="GO:0009254">
    <property type="term" value="P:peptidoglycan turnover"/>
    <property type="evidence" value="ECO:0007669"/>
    <property type="project" value="InterPro"/>
</dbReference>
<dbReference type="CDD" id="cd14667">
    <property type="entry name" value="3D_containing_proteins"/>
    <property type="match status" value="1"/>
</dbReference>
<evidence type="ECO:0000313" key="2">
    <source>
        <dbReference type="EMBL" id="MZL35178.1"/>
    </source>
</evidence>